<keyword evidence="3 6" id="KW-1133">Transmembrane helix</keyword>
<evidence type="ECO:0000256" key="2">
    <source>
        <dbReference type="ARBA" id="ARBA00022692"/>
    </source>
</evidence>
<feature type="compositionally biased region" description="Polar residues" evidence="5">
    <location>
        <begin position="61"/>
        <end position="71"/>
    </location>
</feature>
<sequence>MDWRHSCPATNMPLKTDSDSPTRRYSELKQIADPLQQQQQYKQQSPPANGTTKTMPERNRSNANAGEIVTTSAPDATTKLDLILSPTNGLALSHTNQAIVASHPVAKCQQQLTELQEAAQVATTTGLHLFEAAGSVNSAGIRPTRKRYFILFMFFILQIVKSFQWICLASITNVVAKFYQVDNLAINWTTILFMVTFLVLALPVSWIMDSIGLRRSVLIGAVGVSLGIFIKCFSCHRDGFALCMWGHLIVGLCEPFFFSSYSQLASVWFPDNQVALATAISLIGEQTGLALGFIIPPLVIGSDPNDFPTIQRGLFGLFTMVALISILNTISIVLFFDEEPRLAPGIARYKQKQDETIRRHSLELELEKKKNKIRRRRSSTISRRLSQNVGEQVKLSAKIMQDKHFILLLAGFGICEGVCYSIHTLLNQMIVQPVSLIELPLMAVSDGLGGASSQTTLAPNPVNTTNTNSDQSEVVANAADISSWPGEDASLLVGHAGLILIVSGLLGSACCGYLLDKYHKHKQIALLIYMLNLVSMVALTGCLLLDSPLALYLATIPLGFSQLGYATCAFDFSVELTYPRPELVSSTLLNMSAQIFGIPISLAGSMIVDSLGSLALGGFFCLLLLIGLVIACLQGGELRRQNAVQARSGANDNLLAIPGLDKPTRELRA</sequence>
<dbReference type="Pfam" id="PF07690">
    <property type="entry name" value="MFS_1"/>
    <property type="match status" value="1"/>
</dbReference>
<feature type="compositionally biased region" description="Basic and acidic residues" evidence="5">
    <location>
        <begin position="16"/>
        <end position="27"/>
    </location>
</feature>
<evidence type="ECO:0000256" key="3">
    <source>
        <dbReference type="ARBA" id="ARBA00022989"/>
    </source>
</evidence>
<accession>A0A6G1SHF7</accession>
<feature type="transmembrane region" description="Helical" evidence="6">
    <location>
        <begin position="614"/>
        <end position="633"/>
    </location>
</feature>
<organism evidence="7">
    <name type="scientific">Aceria tosichella</name>
    <name type="common">wheat curl mite</name>
    <dbReference type="NCBI Taxonomy" id="561515"/>
    <lineage>
        <taxon>Eukaryota</taxon>
        <taxon>Metazoa</taxon>
        <taxon>Ecdysozoa</taxon>
        <taxon>Arthropoda</taxon>
        <taxon>Chelicerata</taxon>
        <taxon>Arachnida</taxon>
        <taxon>Acari</taxon>
        <taxon>Acariformes</taxon>
        <taxon>Trombidiformes</taxon>
        <taxon>Prostigmata</taxon>
        <taxon>Eupodina</taxon>
        <taxon>Eriophyoidea</taxon>
        <taxon>Eriophyidae</taxon>
        <taxon>Eriophyinae</taxon>
        <taxon>Aceriini</taxon>
        <taxon>Aceria</taxon>
    </lineage>
</organism>
<feature type="transmembrane region" description="Helical" evidence="6">
    <location>
        <begin position="527"/>
        <end position="545"/>
    </location>
</feature>
<name>A0A6G1SHF7_9ACAR</name>
<protein>
    <submittedName>
        <fullName evidence="7">Putative MFS-type transporter C09D4.1</fullName>
    </submittedName>
</protein>
<dbReference type="InterPro" id="IPR011701">
    <property type="entry name" value="MFS"/>
</dbReference>
<feature type="transmembrane region" description="Helical" evidence="6">
    <location>
        <begin position="148"/>
        <end position="172"/>
    </location>
</feature>
<evidence type="ECO:0000256" key="1">
    <source>
        <dbReference type="ARBA" id="ARBA00004141"/>
    </source>
</evidence>
<dbReference type="EMBL" id="GGYP01004836">
    <property type="protein sequence ID" value="MDE49607.1"/>
    <property type="molecule type" value="Transcribed_RNA"/>
</dbReference>
<evidence type="ECO:0000256" key="4">
    <source>
        <dbReference type="ARBA" id="ARBA00023136"/>
    </source>
</evidence>
<dbReference type="EMBL" id="GGYP01006151">
    <property type="protein sequence ID" value="MDE50922.1"/>
    <property type="molecule type" value="Transcribed_RNA"/>
</dbReference>
<evidence type="ECO:0000313" key="9">
    <source>
        <dbReference type="EMBL" id="MDE51791.1"/>
    </source>
</evidence>
<feature type="compositionally biased region" description="Polar residues" evidence="5">
    <location>
        <begin position="45"/>
        <end position="54"/>
    </location>
</feature>
<dbReference type="InterPro" id="IPR036259">
    <property type="entry name" value="MFS_trans_sf"/>
</dbReference>
<feature type="transmembrane region" description="Helical" evidence="6">
    <location>
        <begin position="405"/>
        <end position="426"/>
    </location>
</feature>
<feature type="transmembrane region" description="Helical" evidence="6">
    <location>
        <begin position="274"/>
        <end position="295"/>
    </location>
</feature>
<dbReference type="GO" id="GO:0015232">
    <property type="term" value="F:heme transmembrane transporter activity"/>
    <property type="evidence" value="ECO:0007669"/>
    <property type="project" value="TreeGrafter"/>
</dbReference>
<feature type="transmembrane region" description="Helical" evidence="6">
    <location>
        <begin position="216"/>
        <end position="233"/>
    </location>
</feature>
<evidence type="ECO:0000313" key="8">
    <source>
        <dbReference type="EMBL" id="MDE50922.1"/>
    </source>
</evidence>
<dbReference type="PANTHER" id="PTHR10924">
    <property type="entry name" value="MAJOR FACILITATOR SUPERFAMILY PROTEIN-RELATED"/>
    <property type="match status" value="1"/>
</dbReference>
<dbReference type="EMBL" id="GGYP01007020">
    <property type="protein sequence ID" value="MDE51791.1"/>
    <property type="molecule type" value="Transcribed_RNA"/>
</dbReference>
<keyword evidence="2 6" id="KW-0812">Transmembrane</keyword>
<dbReference type="GO" id="GO:0020037">
    <property type="term" value="F:heme binding"/>
    <property type="evidence" value="ECO:0007669"/>
    <property type="project" value="TreeGrafter"/>
</dbReference>
<feature type="region of interest" description="Disordered" evidence="5">
    <location>
        <begin position="1"/>
        <end position="71"/>
    </location>
</feature>
<dbReference type="GO" id="GO:0016020">
    <property type="term" value="C:membrane"/>
    <property type="evidence" value="ECO:0007669"/>
    <property type="project" value="UniProtKB-SubCell"/>
</dbReference>
<dbReference type="GO" id="GO:0097037">
    <property type="term" value="P:heme export"/>
    <property type="evidence" value="ECO:0007669"/>
    <property type="project" value="TreeGrafter"/>
</dbReference>
<feature type="transmembrane region" description="Helical" evidence="6">
    <location>
        <begin position="492"/>
        <end position="515"/>
    </location>
</feature>
<comment type="subcellular location">
    <subcellularLocation>
        <location evidence="1">Membrane</location>
        <topology evidence="1">Multi-pass membrane protein</topology>
    </subcellularLocation>
</comment>
<dbReference type="InterPro" id="IPR049680">
    <property type="entry name" value="FLVCR1-2_SLC49-like"/>
</dbReference>
<gene>
    <name evidence="7" type="primary">C09D4.1_2</name>
    <name evidence="8" type="synonym">C09D4.1_0</name>
    <name evidence="9" type="synonym">C09D4.1_1</name>
    <name evidence="8" type="ORF">g.4924</name>
    <name evidence="9" type="ORF">g.4925</name>
    <name evidence="7" type="ORF">g.4926</name>
</gene>
<dbReference type="PANTHER" id="PTHR10924:SF4">
    <property type="entry name" value="GH15861P"/>
    <property type="match status" value="1"/>
</dbReference>
<feature type="transmembrane region" description="Helical" evidence="6">
    <location>
        <begin position="239"/>
        <end position="262"/>
    </location>
</feature>
<dbReference type="Gene3D" id="1.20.1250.20">
    <property type="entry name" value="MFS general substrate transporter like domains"/>
    <property type="match status" value="1"/>
</dbReference>
<dbReference type="AlphaFoldDB" id="A0A6G1SHF7"/>
<feature type="transmembrane region" description="Helical" evidence="6">
    <location>
        <begin position="315"/>
        <end position="336"/>
    </location>
</feature>
<reference evidence="7" key="1">
    <citation type="submission" date="2018-10" db="EMBL/GenBank/DDBJ databases">
        <title>Transcriptome assembly of Aceria tosichella (Wheat curl mite) Type 2.</title>
        <authorList>
            <person name="Scully E.D."/>
            <person name="Geib S.M."/>
            <person name="Palmer N.A."/>
            <person name="Gupta A.K."/>
            <person name="Sarath G."/>
            <person name="Tatineni S."/>
        </authorList>
    </citation>
    <scope>NUCLEOTIDE SEQUENCE</scope>
    <source>
        <strain evidence="7">LincolnNE</strain>
    </source>
</reference>
<proteinExistence type="predicted"/>
<keyword evidence="4 6" id="KW-0472">Membrane</keyword>
<feature type="transmembrane region" description="Helical" evidence="6">
    <location>
        <begin position="184"/>
        <end position="204"/>
    </location>
</feature>
<evidence type="ECO:0000313" key="7">
    <source>
        <dbReference type="EMBL" id="MDE49607.1"/>
    </source>
</evidence>
<evidence type="ECO:0000256" key="5">
    <source>
        <dbReference type="SAM" id="MobiDB-lite"/>
    </source>
</evidence>
<dbReference type="SUPFAM" id="SSF103473">
    <property type="entry name" value="MFS general substrate transporter"/>
    <property type="match status" value="1"/>
</dbReference>
<evidence type="ECO:0000256" key="6">
    <source>
        <dbReference type="SAM" id="Phobius"/>
    </source>
</evidence>